<evidence type="ECO:0000256" key="2">
    <source>
        <dbReference type="SAM" id="MobiDB-lite"/>
    </source>
</evidence>
<accession>A0A8S1GZS2</accession>
<keyword evidence="1" id="KW-0175">Coiled coil</keyword>
<comment type="caution">
    <text evidence="3">The sequence shown here is derived from an EMBL/GenBank/DDBJ whole genome shotgun (WGS) entry which is preliminary data.</text>
</comment>
<gene>
    <name evidence="3" type="ORF">CAUJ_LOCUS4734</name>
</gene>
<feature type="compositionally biased region" description="Low complexity" evidence="2">
    <location>
        <begin position="8"/>
        <end position="17"/>
    </location>
</feature>
<evidence type="ECO:0000256" key="1">
    <source>
        <dbReference type="SAM" id="Coils"/>
    </source>
</evidence>
<keyword evidence="4" id="KW-1185">Reference proteome</keyword>
<dbReference type="Proteomes" id="UP000835052">
    <property type="component" value="Unassembled WGS sequence"/>
</dbReference>
<protein>
    <submittedName>
        <fullName evidence="3">Uncharacterized protein</fullName>
    </submittedName>
</protein>
<evidence type="ECO:0000313" key="4">
    <source>
        <dbReference type="Proteomes" id="UP000835052"/>
    </source>
</evidence>
<evidence type="ECO:0000313" key="3">
    <source>
        <dbReference type="EMBL" id="CAD6188815.1"/>
    </source>
</evidence>
<sequence>MEREAASPDRSSPLSDSDTLEESNMSTCSENSNTPLTNEQYREAMRKEGEAFVQRVCVAVRREYAEVYDEIVENLKKLENLNDGMDQHMQETNEMMAEIREFNEALLEEVIRVHSAKTMEEVRDGEEKLL</sequence>
<dbReference type="EMBL" id="CAJGYM010000009">
    <property type="protein sequence ID" value="CAD6188815.1"/>
    <property type="molecule type" value="Genomic_DNA"/>
</dbReference>
<name>A0A8S1GZS2_9PELO</name>
<reference evidence="3" key="1">
    <citation type="submission" date="2020-10" db="EMBL/GenBank/DDBJ databases">
        <authorList>
            <person name="Kikuchi T."/>
        </authorList>
    </citation>
    <scope>NUCLEOTIDE SEQUENCE</scope>
    <source>
        <strain evidence="3">NKZ352</strain>
    </source>
</reference>
<feature type="coiled-coil region" evidence="1">
    <location>
        <begin position="61"/>
        <end position="109"/>
    </location>
</feature>
<feature type="region of interest" description="Disordered" evidence="2">
    <location>
        <begin position="1"/>
        <end position="42"/>
    </location>
</feature>
<proteinExistence type="predicted"/>
<dbReference type="AlphaFoldDB" id="A0A8S1GZS2"/>
<feature type="compositionally biased region" description="Polar residues" evidence="2">
    <location>
        <begin position="22"/>
        <end position="39"/>
    </location>
</feature>
<organism evidence="3 4">
    <name type="scientific">Caenorhabditis auriculariae</name>
    <dbReference type="NCBI Taxonomy" id="2777116"/>
    <lineage>
        <taxon>Eukaryota</taxon>
        <taxon>Metazoa</taxon>
        <taxon>Ecdysozoa</taxon>
        <taxon>Nematoda</taxon>
        <taxon>Chromadorea</taxon>
        <taxon>Rhabditida</taxon>
        <taxon>Rhabditina</taxon>
        <taxon>Rhabditomorpha</taxon>
        <taxon>Rhabditoidea</taxon>
        <taxon>Rhabditidae</taxon>
        <taxon>Peloderinae</taxon>
        <taxon>Caenorhabditis</taxon>
    </lineage>
</organism>